<dbReference type="OrthoDB" id="5734946at2"/>
<dbReference type="RefSeq" id="WP_139715292.1">
    <property type="nucleotide sequence ID" value="NZ_CP040871.1"/>
</dbReference>
<evidence type="ECO:0000313" key="3">
    <source>
        <dbReference type="Proteomes" id="UP000308149"/>
    </source>
</evidence>
<keyword evidence="1" id="KW-0472">Membrane</keyword>
<evidence type="ECO:0000313" key="2">
    <source>
        <dbReference type="EMBL" id="QDA56364.1"/>
    </source>
</evidence>
<reference evidence="2 3" key="1">
    <citation type="submission" date="2019-06" db="EMBL/GenBank/DDBJ databases">
        <title>Thermomonas aquatica sp. nov., isolated from an industrial wastewater treatment plant.</title>
        <authorList>
            <person name="Jeon J.H."/>
            <person name="Park D.-S."/>
        </authorList>
    </citation>
    <scope>NUCLEOTIDE SEQUENCE [LARGE SCALE GENOMIC DNA]</scope>
    <source>
        <strain evidence="2 3">SY21</strain>
    </source>
</reference>
<dbReference type="Proteomes" id="UP000308149">
    <property type="component" value="Chromosome"/>
</dbReference>
<sequence length="125" mass="14106">MNRKQSGMTMLGFLITLTVVMFFLYCGMKVVPMYTEYYSVKKALASIASDPEAGVSKDKIRALFSRHMEIDYVSVIKPEMLQIESTDTGYNMIMDYERRTPLFANLDVVAKFHAEQAVARGTGGQ</sequence>
<protein>
    <submittedName>
        <fullName evidence="2">DUF4845 domain-containing protein</fullName>
    </submittedName>
</protein>
<dbReference type="Pfam" id="PF16137">
    <property type="entry name" value="DUF4845"/>
    <property type="match status" value="1"/>
</dbReference>
<organism evidence="2 3">
    <name type="scientific">Thermomonas aquatica</name>
    <dbReference type="NCBI Taxonomy" id="2202149"/>
    <lineage>
        <taxon>Bacteria</taxon>
        <taxon>Pseudomonadati</taxon>
        <taxon>Pseudomonadota</taxon>
        <taxon>Gammaproteobacteria</taxon>
        <taxon>Lysobacterales</taxon>
        <taxon>Lysobacteraceae</taxon>
        <taxon>Thermomonas</taxon>
    </lineage>
</organism>
<name>A0A5B7ZM51_9GAMM</name>
<gene>
    <name evidence="2" type="ORF">FHQ07_03050</name>
</gene>
<dbReference type="AlphaFoldDB" id="A0A5B7ZM51"/>
<dbReference type="KEGG" id="thes:FHQ07_03050"/>
<accession>A0A5B7ZM51</accession>
<proteinExistence type="predicted"/>
<dbReference type="InterPro" id="IPR032314">
    <property type="entry name" value="DUF4845"/>
</dbReference>
<keyword evidence="1" id="KW-1133">Transmembrane helix</keyword>
<keyword evidence="1" id="KW-0812">Transmembrane</keyword>
<feature type="transmembrane region" description="Helical" evidence="1">
    <location>
        <begin position="7"/>
        <end position="25"/>
    </location>
</feature>
<evidence type="ECO:0000256" key="1">
    <source>
        <dbReference type="SAM" id="Phobius"/>
    </source>
</evidence>
<dbReference type="EMBL" id="CP040871">
    <property type="protein sequence ID" value="QDA56364.1"/>
    <property type="molecule type" value="Genomic_DNA"/>
</dbReference>
<keyword evidence="3" id="KW-1185">Reference proteome</keyword>